<gene>
    <name evidence="11" type="ORF">COX60_00785</name>
</gene>
<evidence type="ECO:0000256" key="5">
    <source>
        <dbReference type="ARBA" id="ARBA00023274"/>
    </source>
</evidence>
<sequence length="149" mass="16391">MRYQKPEKKEFEEKVIEISRISRTVKGGRRIRFRALVVIGNRNGKAGYGVAKSAEVVNAITKAVNQAKKKMMTIQLNKDRSIQRQIKVKYASAQVIIKPATIGTSLVAGGPVRSVVEAFGIKNLISKNIGSANKVNIVKAVFLALKKLN</sequence>
<keyword evidence="3" id="KW-0694">RNA-binding</keyword>
<dbReference type="GO" id="GO:0006412">
    <property type="term" value="P:translation"/>
    <property type="evidence" value="ECO:0007669"/>
    <property type="project" value="InterPro"/>
</dbReference>
<comment type="similarity">
    <text evidence="1 9">Belongs to the universal ribosomal protein uS5 family.</text>
</comment>
<proteinExistence type="inferred from homology"/>
<evidence type="ECO:0000256" key="7">
    <source>
        <dbReference type="ARBA" id="ARBA00035519"/>
    </source>
</evidence>
<evidence type="ECO:0000256" key="4">
    <source>
        <dbReference type="ARBA" id="ARBA00022980"/>
    </source>
</evidence>
<dbReference type="PANTHER" id="PTHR48277:SF1">
    <property type="entry name" value="MITOCHONDRIAL RIBOSOMAL PROTEIN S5"/>
    <property type="match status" value="1"/>
</dbReference>
<dbReference type="NCBIfam" id="TIGR01021">
    <property type="entry name" value="rpsE_bact"/>
    <property type="match status" value="1"/>
</dbReference>
<dbReference type="SUPFAM" id="SSF54768">
    <property type="entry name" value="dsRNA-binding domain-like"/>
    <property type="match status" value="1"/>
</dbReference>
<dbReference type="GO" id="GO:0003735">
    <property type="term" value="F:structural constituent of ribosome"/>
    <property type="evidence" value="ECO:0007669"/>
    <property type="project" value="UniProtKB-UniRule"/>
</dbReference>
<dbReference type="AlphaFoldDB" id="A0A2M7W4M6"/>
<evidence type="ECO:0000313" key="11">
    <source>
        <dbReference type="EMBL" id="PJA20766.1"/>
    </source>
</evidence>
<dbReference type="PROSITE" id="PS00585">
    <property type="entry name" value="RIBOSOMAL_S5"/>
    <property type="match status" value="1"/>
</dbReference>
<dbReference type="Gene3D" id="3.30.230.10">
    <property type="match status" value="1"/>
</dbReference>
<dbReference type="InterPro" id="IPR013810">
    <property type="entry name" value="Ribosomal_uS5_N"/>
</dbReference>
<reference evidence="12" key="1">
    <citation type="submission" date="2017-09" db="EMBL/GenBank/DDBJ databases">
        <title>Depth-based differentiation of microbial function through sediment-hosted aquifers and enrichment of novel symbionts in the deep terrestrial subsurface.</title>
        <authorList>
            <person name="Probst A.J."/>
            <person name="Ladd B."/>
            <person name="Jarett J.K."/>
            <person name="Geller-Mcgrath D.E."/>
            <person name="Sieber C.M.K."/>
            <person name="Emerson J.B."/>
            <person name="Anantharaman K."/>
            <person name="Thomas B.C."/>
            <person name="Malmstrom R."/>
            <person name="Stieglmeier M."/>
            <person name="Klingl A."/>
            <person name="Woyke T."/>
            <person name="Ryan C.M."/>
            <person name="Banfield J.F."/>
        </authorList>
    </citation>
    <scope>NUCLEOTIDE SEQUENCE [LARGE SCALE GENOMIC DNA]</scope>
</reference>
<accession>A0A2M7W4M6</accession>
<evidence type="ECO:0000256" key="1">
    <source>
        <dbReference type="ARBA" id="ARBA00008945"/>
    </source>
</evidence>
<dbReference type="FunFam" id="3.30.230.10:FF:000002">
    <property type="entry name" value="30S ribosomal protein S5"/>
    <property type="match status" value="1"/>
</dbReference>
<keyword evidence="5 8" id="KW-0687">Ribonucleoprotein</keyword>
<dbReference type="PROSITE" id="PS50881">
    <property type="entry name" value="S5_DSRBD"/>
    <property type="match status" value="1"/>
</dbReference>
<feature type="domain" description="S5 DRBM" evidence="10">
    <location>
        <begin position="11"/>
        <end position="74"/>
    </location>
</feature>
<dbReference type="GO" id="GO:0015935">
    <property type="term" value="C:small ribosomal subunit"/>
    <property type="evidence" value="ECO:0007669"/>
    <property type="project" value="InterPro"/>
</dbReference>
<keyword evidence="4 8" id="KW-0689">Ribosomal protein</keyword>
<dbReference type="InterPro" id="IPR014721">
    <property type="entry name" value="Ribsml_uS5_D2-typ_fold_subgr"/>
</dbReference>
<comment type="caution">
    <text evidence="11">The sequence shown here is derived from an EMBL/GenBank/DDBJ whole genome shotgun (WGS) entry which is preliminary data.</text>
</comment>
<dbReference type="EMBL" id="PFQF01000015">
    <property type="protein sequence ID" value="PJA20766.1"/>
    <property type="molecule type" value="Genomic_DNA"/>
</dbReference>
<dbReference type="PANTHER" id="PTHR48277">
    <property type="entry name" value="MITOCHONDRIAL RIBOSOMAL PROTEIN S5"/>
    <property type="match status" value="1"/>
</dbReference>
<evidence type="ECO:0000256" key="2">
    <source>
        <dbReference type="ARBA" id="ARBA00022730"/>
    </source>
</evidence>
<dbReference type="Proteomes" id="UP000230137">
    <property type="component" value="Unassembled WGS sequence"/>
</dbReference>
<dbReference type="SUPFAM" id="SSF54211">
    <property type="entry name" value="Ribosomal protein S5 domain 2-like"/>
    <property type="match status" value="1"/>
</dbReference>
<evidence type="ECO:0000256" key="8">
    <source>
        <dbReference type="PROSITE-ProRule" id="PRU00268"/>
    </source>
</evidence>
<evidence type="ECO:0000256" key="9">
    <source>
        <dbReference type="RuleBase" id="RU003823"/>
    </source>
</evidence>
<evidence type="ECO:0000313" key="12">
    <source>
        <dbReference type="Proteomes" id="UP000230137"/>
    </source>
</evidence>
<protein>
    <recommendedName>
        <fullName evidence="6">Small ribosomal subunit protein uS5</fullName>
    </recommendedName>
    <alternativeName>
        <fullName evidence="7">30S ribosomal protein S5</fullName>
    </alternativeName>
</protein>
<dbReference type="Pfam" id="PF03719">
    <property type="entry name" value="Ribosomal_S5_C"/>
    <property type="match status" value="1"/>
</dbReference>
<keyword evidence="2" id="KW-0699">rRNA-binding</keyword>
<dbReference type="InterPro" id="IPR018192">
    <property type="entry name" value="Ribosomal_uS5_N_CS"/>
</dbReference>
<dbReference type="Pfam" id="PF00333">
    <property type="entry name" value="Ribosomal_S5"/>
    <property type="match status" value="1"/>
</dbReference>
<dbReference type="InterPro" id="IPR020568">
    <property type="entry name" value="Ribosomal_Su5_D2-typ_SF"/>
</dbReference>
<organism evidence="11 12">
    <name type="scientific">Candidatus Berkelbacteria bacterium CG_4_10_14_0_2_um_filter_35_9_33_12</name>
    <dbReference type="NCBI Taxonomy" id="1974499"/>
    <lineage>
        <taxon>Bacteria</taxon>
        <taxon>Candidatus Berkelbacteria</taxon>
    </lineage>
</organism>
<dbReference type="GO" id="GO:0019843">
    <property type="term" value="F:rRNA binding"/>
    <property type="evidence" value="ECO:0007669"/>
    <property type="project" value="UniProtKB-KW"/>
</dbReference>
<evidence type="ECO:0000259" key="10">
    <source>
        <dbReference type="PROSITE" id="PS50881"/>
    </source>
</evidence>
<dbReference type="InterPro" id="IPR000851">
    <property type="entry name" value="Ribosomal_uS5"/>
</dbReference>
<dbReference type="Gene3D" id="3.30.160.20">
    <property type="match status" value="1"/>
</dbReference>
<name>A0A2M7W4M6_9BACT</name>
<dbReference type="InterPro" id="IPR005712">
    <property type="entry name" value="Ribosomal_uS5_bac-type"/>
</dbReference>
<dbReference type="GO" id="GO:0005737">
    <property type="term" value="C:cytoplasm"/>
    <property type="evidence" value="ECO:0007669"/>
    <property type="project" value="UniProtKB-ARBA"/>
</dbReference>
<evidence type="ECO:0000256" key="6">
    <source>
        <dbReference type="ARBA" id="ARBA00035255"/>
    </source>
</evidence>
<evidence type="ECO:0000256" key="3">
    <source>
        <dbReference type="ARBA" id="ARBA00022884"/>
    </source>
</evidence>
<dbReference type="InterPro" id="IPR005324">
    <property type="entry name" value="Ribosomal_uS5_C"/>
</dbReference>